<keyword evidence="1" id="KW-1133">Transmembrane helix</keyword>
<keyword evidence="1" id="KW-0472">Membrane</keyword>
<feature type="transmembrane region" description="Helical" evidence="1">
    <location>
        <begin position="54"/>
        <end position="75"/>
    </location>
</feature>
<feature type="transmembrane region" description="Helical" evidence="1">
    <location>
        <begin position="21"/>
        <end position="42"/>
    </location>
</feature>
<dbReference type="AlphaFoldDB" id="A0A0G0BGJ4"/>
<protein>
    <submittedName>
        <fullName evidence="2">Uncharacterized protein</fullName>
    </submittedName>
</protein>
<evidence type="ECO:0000313" key="2">
    <source>
        <dbReference type="EMBL" id="KKP62766.1"/>
    </source>
</evidence>
<reference evidence="2 3" key="1">
    <citation type="journal article" date="2015" name="Nature">
        <title>rRNA introns, odd ribosomes, and small enigmatic genomes across a large radiation of phyla.</title>
        <authorList>
            <person name="Brown C.T."/>
            <person name="Hug L.A."/>
            <person name="Thomas B.C."/>
            <person name="Sharon I."/>
            <person name="Castelle C.J."/>
            <person name="Singh A."/>
            <person name="Wilkins M.J."/>
            <person name="Williams K.H."/>
            <person name="Banfield J.F."/>
        </authorList>
    </citation>
    <scope>NUCLEOTIDE SEQUENCE [LARGE SCALE GENOMIC DNA]</scope>
</reference>
<dbReference type="STRING" id="1618484.UR56_C0005G0012"/>
<comment type="caution">
    <text evidence="2">The sequence shown here is derived from an EMBL/GenBank/DDBJ whole genome shotgun (WGS) entry which is preliminary data.</text>
</comment>
<sequence length="90" mass="10270">MIPELAFKNKPITPEERRSLGHLDFFTGFMALQLGNLTFNLSRLTNISQATSEVIGNVSTGIFAVSMVALYFAFYNQIKSRKERRNKRLL</sequence>
<evidence type="ECO:0000313" key="3">
    <source>
        <dbReference type="Proteomes" id="UP000034004"/>
    </source>
</evidence>
<accession>A0A0G0BGJ4</accession>
<gene>
    <name evidence="2" type="ORF">UR56_C0005G0012</name>
</gene>
<organism evidence="2 3">
    <name type="scientific">Candidatus Roizmanbacteria bacterium GW2011_GWC2_34_23</name>
    <dbReference type="NCBI Taxonomy" id="1618484"/>
    <lineage>
        <taxon>Bacteria</taxon>
        <taxon>Candidatus Roizmaniibacteriota</taxon>
    </lineage>
</organism>
<proteinExistence type="predicted"/>
<name>A0A0G0BGJ4_9BACT</name>
<keyword evidence="1" id="KW-0812">Transmembrane</keyword>
<dbReference type="EMBL" id="LBPR01000005">
    <property type="protein sequence ID" value="KKP62766.1"/>
    <property type="molecule type" value="Genomic_DNA"/>
</dbReference>
<dbReference type="Proteomes" id="UP000034004">
    <property type="component" value="Unassembled WGS sequence"/>
</dbReference>
<evidence type="ECO:0000256" key="1">
    <source>
        <dbReference type="SAM" id="Phobius"/>
    </source>
</evidence>